<proteinExistence type="predicted"/>
<gene>
    <name evidence="1" type="ORF">PXEA_LOCUS33140</name>
</gene>
<evidence type="ECO:0000313" key="2">
    <source>
        <dbReference type="Proteomes" id="UP000784294"/>
    </source>
</evidence>
<organism evidence="1 2">
    <name type="scientific">Protopolystoma xenopodis</name>
    <dbReference type="NCBI Taxonomy" id="117903"/>
    <lineage>
        <taxon>Eukaryota</taxon>
        <taxon>Metazoa</taxon>
        <taxon>Spiralia</taxon>
        <taxon>Lophotrochozoa</taxon>
        <taxon>Platyhelminthes</taxon>
        <taxon>Monogenea</taxon>
        <taxon>Polyopisthocotylea</taxon>
        <taxon>Polystomatidea</taxon>
        <taxon>Polystomatidae</taxon>
        <taxon>Protopolystoma</taxon>
    </lineage>
</organism>
<protein>
    <submittedName>
        <fullName evidence="1">Uncharacterized protein</fullName>
    </submittedName>
</protein>
<name>A0A448XLS0_9PLAT</name>
<dbReference type="Proteomes" id="UP000784294">
    <property type="component" value="Unassembled WGS sequence"/>
</dbReference>
<evidence type="ECO:0000313" key="1">
    <source>
        <dbReference type="EMBL" id="VEL39700.1"/>
    </source>
</evidence>
<sequence length="153" mass="17143">MLAPVRPSRDENNPLTVRKRDRNFRRQALAVQSFFGGTRLMNLYRTVSLGQTGLVSRPVDSRIPSRAQSSVLVGTRISASSLAESRFVRGDDEKWRSLLEQREQCVQLRLSTLQLASCLGTLETVGMYQSVPANECKKQQSLKASCTEKSSKH</sequence>
<accession>A0A448XLS0</accession>
<dbReference type="EMBL" id="CAAALY010262224">
    <property type="protein sequence ID" value="VEL39700.1"/>
    <property type="molecule type" value="Genomic_DNA"/>
</dbReference>
<dbReference type="AlphaFoldDB" id="A0A448XLS0"/>
<comment type="caution">
    <text evidence="1">The sequence shown here is derived from an EMBL/GenBank/DDBJ whole genome shotgun (WGS) entry which is preliminary data.</text>
</comment>
<reference evidence="1" key="1">
    <citation type="submission" date="2018-11" db="EMBL/GenBank/DDBJ databases">
        <authorList>
            <consortium name="Pathogen Informatics"/>
        </authorList>
    </citation>
    <scope>NUCLEOTIDE SEQUENCE</scope>
</reference>
<keyword evidence="2" id="KW-1185">Reference proteome</keyword>